<accession>A0A915CU61</accession>
<dbReference type="WBParaSite" id="jg12674">
    <property type="protein sequence ID" value="jg12674"/>
    <property type="gene ID" value="jg12674"/>
</dbReference>
<evidence type="ECO:0000313" key="2">
    <source>
        <dbReference type="Proteomes" id="UP000887574"/>
    </source>
</evidence>
<protein>
    <submittedName>
        <fullName evidence="3">Uncharacterized protein</fullName>
    </submittedName>
</protein>
<dbReference type="Proteomes" id="UP000887574">
    <property type="component" value="Unplaced"/>
</dbReference>
<proteinExistence type="predicted"/>
<feature type="region of interest" description="Disordered" evidence="1">
    <location>
        <begin position="193"/>
        <end position="219"/>
    </location>
</feature>
<reference evidence="3" key="1">
    <citation type="submission" date="2022-11" db="UniProtKB">
        <authorList>
            <consortium name="WormBaseParasite"/>
        </authorList>
    </citation>
    <scope>IDENTIFICATION</scope>
</reference>
<sequence>MAYVENDRYYAGCVQPSSNNQPNTSVLLGDKYRTKCTSMIDSSEEQTICAGEPVEVCCCNGIDCFDELRKQFSSGKSSSQATCKIFRQEFGADADNSPGSDINQMSQRKTCSLCKTIADGRGVEFGCVPGGQVDEQCKDYTNFVGGSLACNIQGTQCCCRGEKCAAEFQTYYFENGENLPKCKLSAPYTEEENSKEESSGYGPSSSARCSATPSSIIPT</sequence>
<evidence type="ECO:0000313" key="3">
    <source>
        <dbReference type="WBParaSite" id="jg12674"/>
    </source>
</evidence>
<keyword evidence="2" id="KW-1185">Reference proteome</keyword>
<evidence type="ECO:0000256" key="1">
    <source>
        <dbReference type="SAM" id="MobiDB-lite"/>
    </source>
</evidence>
<organism evidence="2 3">
    <name type="scientific">Ditylenchus dipsaci</name>
    <dbReference type="NCBI Taxonomy" id="166011"/>
    <lineage>
        <taxon>Eukaryota</taxon>
        <taxon>Metazoa</taxon>
        <taxon>Ecdysozoa</taxon>
        <taxon>Nematoda</taxon>
        <taxon>Chromadorea</taxon>
        <taxon>Rhabditida</taxon>
        <taxon>Tylenchina</taxon>
        <taxon>Tylenchomorpha</taxon>
        <taxon>Sphaerularioidea</taxon>
        <taxon>Anguinidae</taxon>
        <taxon>Anguininae</taxon>
        <taxon>Ditylenchus</taxon>
    </lineage>
</organism>
<name>A0A915CU61_9BILA</name>
<feature type="compositionally biased region" description="Low complexity" evidence="1">
    <location>
        <begin position="203"/>
        <end position="219"/>
    </location>
</feature>
<dbReference type="AlphaFoldDB" id="A0A915CU61"/>